<protein>
    <submittedName>
        <fullName evidence="2">Uncharacterized protein conserved in cyanobacteria</fullName>
    </submittedName>
</protein>
<dbReference type="CDD" id="cd06260">
    <property type="entry name" value="DUF820-like"/>
    <property type="match status" value="1"/>
</dbReference>
<organism evidence="2 3">
    <name type="scientific">Tsukamurella paurometabola</name>
    <name type="common">Corynebacterium paurometabolum</name>
    <dbReference type="NCBI Taxonomy" id="2061"/>
    <lineage>
        <taxon>Bacteria</taxon>
        <taxon>Bacillati</taxon>
        <taxon>Actinomycetota</taxon>
        <taxon>Actinomycetes</taxon>
        <taxon>Mycobacteriales</taxon>
        <taxon>Tsukamurellaceae</taxon>
        <taxon>Tsukamurella</taxon>
    </lineage>
</organism>
<dbReference type="InterPro" id="IPR008538">
    <property type="entry name" value="Uma2"/>
</dbReference>
<accession>A0A3P8MEJ3</accession>
<evidence type="ECO:0000313" key="2">
    <source>
        <dbReference type="EMBL" id="VDR40303.1"/>
    </source>
</evidence>
<evidence type="ECO:0000313" key="3">
    <source>
        <dbReference type="Proteomes" id="UP000271626"/>
    </source>
</evidence>
<proteinExistence type="predicted"/>
<dbReference type="InterPro" id="IPR011335">
    <property type="entry name" value="Restrct_endonuc-II-like"/>
</dbReference>
<dbReference type="InterPro" id="IPR012296">
    <property type="entry name" value="Nuclease_put_TT1808"/>
</dbReference>
<dbReference type="Gene3D" id="3.90.1570.10">
    <property type="entry name" value="tt1808, chain A"/>
    <property type="match status" value="1"/>
</dbReference>
<evidence type="ECO:0000259" key="1">
    <source>
        <dbReference type="Pfam" id="PF05685"/>
    </source>
</evidence>
<gene>
    <name evidence="2" type="ORF">NCTC10741_03460</name>
</gene>
<dbReference type="SUPFAM" id="SSF52980">
    <property type="entry name" value="Restriction endonuclease-like"/>
    <property type="match status" value="1"/>
</dbReference>
<dbReference type="AlphaFoldDB" id="A0A3P8MEJ3"/>
<dbReference type="OrthoDB" id="9799703at2"/>
<name>A0A3P8MEJ3_TSUPA</name>
<reference evidence="2 3" key="1">
    <citation type="submission" date="2018-12" db="EMBL/GenBank/DDBJ databases">
        <authorList>
            <consortium name="Pathogen Informatics"/>
        </authorList>
    </citation>
    <scope>NUCLEOTIDE SEQUENCE [LARGE SCALE GENOMIC DNA]</scope>
    <source>
        <strain evidence="2 3">NCTC10741</strain>
    </source>
</reference>
<dbReference type="PANTHER" id="PTHR35400:SF3">
    <property type="entry name" value="SLL1072 PROTEIN"/>
    <property type="match status" value="1"/>
</dbReference>
<sequence length="177" mass="19347">MTAATRTRLLSLEGWRALGEDTESRAELQEGVLFVSPRPSSKHSLALSRLWSILDAAAPNVYAVREEVDVVIDPRTLATVRVPDVVVLREGAVEPYAAADVLLAVEVLSPGTRRVDLVMKRSEYADAGIPRYWIIDLESSSLESLVLTETGYESTTTGGPFSATEPFEVTVDLDRLT</sequence>
<dbReference type="Pfam" id="PF05685">
    <property type="entry name" value="Uma2"/>
    <property type="match status" value="1"/>
</dbReference>
<dbReference type="RefSeq" id="WP_126197311.1">
    <property type="nucleotide sequence ID" value="NZ_CP085954.1"/>
</dbReference>
<feature type="domain" description="Putative restriction endonuclease" evidence="1">
    <location>
        <begin position="20"/>
        <end position="158"/>
    </location>
</feature>
<dbReference type="Proteomes" id="UP000271626">
    <property type="component" value="Chromosome"/>
</dbReference>
<dbReference type="EMBL" id="LR131273">
    <property type="protein sequence ID" value="VDR40303.1"/>
    <property type="molecule type" value="Genomic_DNA"/>
</dbReference>
<dbReference type="PANTHER" id="PTHR35400">
    <property type="entry name" value="SLR1083 PROTEIN"/>
    <property type="match status" value="1"/>
</dbReference>